<dbReference type="Proteomes" id="UP000194853">
    <property type="component" value="Unassembled WGS sequence"/>
</dbReference>
<proteinExistence type="predicted"/>
<reference evidence="2 3" key="1">
    <citation type="submission" date="2016-10" db="EMBL/GenBank/DDBJ databases">
        <title>Comparative genomics of Bacillus thuringiensis reveals a path to pathogens against multiple invertebrate hosts.</title>
        <authorList>
            <person name="Zheng J."/>
            <person name="Gao Q."/>
            <person name="Liu H."/>
            <person name="Peng D."/>
            <person name="Ruan L."/>
            <person name="Sun M."/>
        </authorList>
    </citation>
    <scope>NUCLEOTIDE SEQUENCE [LARGE SCALE GENOMIC DNA]</scope>
    <source>
        <strain evidence="2">BGSC 4CF1</strain>
    </source>
</reference>
<evidence type="ECO:0000313" key="3">
    <source>
        <dbReference type="Proteomes" id="UP000194853"/>
    </source>
</evidence>
<organism evidence="2 3">
    <name type="scientific">Bacillus thuringiensis subsp. jegathesan</name>
    <dbReference type="NCBI Taxonomy" id="56955"/>
    <lineage>
        <taxon>Bacteria</taxon>
        <taxon>Bacillati</taxon>
        <taxon>Bacillota</taxon>
        <taxon>Bacilli</taxon>
        <taxon>Bacillales</taxon>
        <taxon>Bacillaceae</taxon>
        <taxon>Bacillus</taxon>
        <taxon>Bacillus cereus group</taxon>
    </lineage>
</organism>
<evidence type="ECO:0000313" key="2">
    <source>
        <dbReference type="EMBL" id="OUB66807.1"/>
    </source>
</evidence>
<dbReference type="InterPro" id="IPR032557">
    <property type="entry name" value="DUF4935"/>
</dbReference>
<feature type="domain" description="DUF4935" evidence="1">
    <location>
        <begin position="21"/>
        <end position="205"/>
    </location>
</feature>
<dbReference type="SUPFAM" id="SSF88723">
    <property type="entry name" value="PIN domain-like"/>
    <property type="match status" value="1"/>
</dbReference>
<name>A0A9X6M629_BACTJ</name>
<dbReference type="InterPro" id="IPR029060">
    <property type="entry name" value="PIN-like_dom_sf"/>
</dbReference>
<evidence type="ECO:0000259" key="1">
    <source>
        <dbReference type="Pfam" id="PF16289"/>
    </source>
</evidence>
<accession>A0A9X6M629</accession>
<comment type="caution">
    <text evidence="2">The sequence shown here is derived from an EMBL/GenBank/DDBJ whole genome shotgun (WGS) entry which is preliminary data.</text>
</comment>
<dbReference type="EMBL" id="MOOS01000113">
    <property type="protein sequence ID" value="OUB66807.1"/>
    <property type="molecule type" value="Genomic_DNA"/>
</dbReference>
<protein>
    <recommendedName>
        <fullName evidence="1">DUF4935 domain-containing protein</fullName>
    </recommendedName>
</protein>
<sequence length="251" mass="29660">MVYFKKENEMKYIWDKPTAFILDTNIWLNFLNGSEQEVQTFRKMEELIAANKIILFAPEQVLLEWNRHYTSIIQQKLTTTKDTLDQAKSLLKYFHEPTENSYHQSLKKIESQIHLNTDIQSPSLCKDIEHLIQNKVTPIKLSNPQLKNMVIEFGLQKKKPFGHKNSMGDAVIFFSMYENFSNKFNNNNQYEYDQIYFVTNDVHDFSEGTDDEKRPILHHDLKELADEIDLKYSDDIHTTINAIKNKKTFNV</sequence>
<gene>
    <name evidence="2" type="ORF">BK750_16055</name>
</gene>
<dbReference type="Pfam" id="PF16289">
    <property type="entry name" value="PIN_12"/>
    <property type="match status" value="1"/>
</dbReference>
<dbReference type="AlphaFoldDB" id="A0A9X6M629"/>